<evidence type="ECO:0000313" key="2">
    <source>
        <dbReference type="EMBL" id="KAK6997478.1"/>
    </source>
</evidence>
<name>A0AAW0A1S7_9AGAR</name>
<proteinExistence type="predicted"/>
<dbReference type="Proteomes" id="UP001362999">
    <property type="component" value="Unassembled WGS sequence"/>
</dbReference>
<protein>
    <submittedName>
        <fullName evidence="2">Uncharacterized protein</fullName>
    </submittedName>
</protein>
<feature type="compositionally biased region" description="Acidic residues" evidence="1">
    <location>
        <begin position="127"/>
        <end position="139"/>
    </location>
</feature>
<evidence type="ECO:0000256" key="1">
    <source>
        <dbReference type="SAM" id="MobiDB-lite"/>
    </source>
</evidence>
<reference evidence="2 3" key="1">
    <citation type="journal article" date="2024" name="J Genomics">
        <title>Draft genome sequencing and assembly of Favolaschia claudopus CIRM-BRFM 2984 isolated from oak limbs.</title>
        <authorList>
            <person name="Navarro D."/>
            <person name="Drula E."/>
            <person name="Chaduli D."/>
            <person name="Cazenave R."/>
            <person name="Ahrendt S."/>
            <person name="Wang J."/>
            <person name="Lipzen A."/>
            <person name="Daum C."/>
            <person name="Barry K."/>
            <person name="Grigoriev I.V."/>
            <person name="Favel A."/>
            <person name="Rosso M.N."/>
            <person name="Martin F."/>
        </authorList>
    </citation>
    <scope>NUCLEOTIDE SEQUENCE [LARGE SCALE GENOMIC DNA]</scope>
    <source>
        <strain evidence="2 3">CIRM-BRFM 2984</strain>
    </source>
</reference>
<accession>A0AAW0A1S7</accession>
<feature type="region of interest" description="Disordered" evidence="1">
    <location>
        <begin position="223"/>
        <end position="245"/>
    </location>
</feature>
<gene>
    <name evidence="2" type="ORF">R3P38DRAFT_3219565</name>
</gene>
<organism evidence="2 3">
    <name type="scientific">Favolaschia claudopus</name>
    <dbReference type="NCBI Taxonomy" id="2862362"/>
    <lineage>
        <taxon>Eukaryota</taxon>
        <taxon>Fungi</taxon>
        <taxon>Dikarya</taxon>
        <taxon>Basidiomycota</taxon>
        <taxon>Agaricomycotina</taxon>
        <taxon>Agaricomycetes</taxon>
        <taxon>Agaricomycetidae</taxon>
        <taxon>Agaricales</taxon>
        <taxon>Marasmiineae</taxon>
        <taxon>Mycenaceae</taxon>
        <taxon>Favolaschia</taxon>
    </lineage>
</organism>
<dbReference type="AlphaFoldDB" id="A0AAW0A1S7"/>
<feature type="region of interest" description="Disordered" evidence="1">
    <location>
        <begin position="124"/>
        <end position="144"/>
    </location>
</feature>
<keyword evidence="3" id="KW-1185">Reference proteome</keyword>
<comment type="caution">
    <text evidence="2">The sequence shown here is derived from an EMBL/GenBank/DDBJ whole genome shotgun (WGS) entry which is preliminary data.</text>
</comment>
<feature type="region of interest" description="Disordered" evidence="1">
    <location>
        <begin position="1"/>
        <end position="39"/>
    </location>
</feature>
<sequence>MHEDDTIMDAATSPENDAVDALPNDAVDDPAPPPQVEPEPKRALWYEVDSTSTISFLPPVQKGRLVQGWRRRHLEHEHPERAQARVDDEVEARIGASYDISCMYLQMAHAEALFKAEERAREKNFSDFDDDSDDDGNEAEELKPQDIIVWDGTRPELIAHRSTDAGPVADTAVAADIDDDMGEDGRTGQAMAVRSLLTNSGGERGFFNFVPASLLDSVTEDIDAESERDAAPSPIPSLISQPGSDIDDVCKEEEKESAEIPAARATHVLELVNVNGVRKVMCGCEDGKHMEQRSRQTFAFEAHNGTVIVKKLRSLRALNTPVRCESNRPRTAPLAVPLSGTVRKPPDGKPNRLHRRPVACLVPFQPQSISSSQQSTPPSSFSAHTNDFIRLDAYPTPLNAAHVPPGVDDAPENMPGY</sequence>
<feature type="region of interest" description="Disordered" evidence="1">
    <location>
        <begin position="326"/>
        <end position="353"/>
    </location>
</feature>
<evidence type="ECO:0000313" key="3">
    <source>
        <dbReference type="Proteomes" id="UP001362999"/>
    </source>
</evidence>
<dbReference type="EMBL" id="JAWWNJ010000090">
    <property type="protein sequence ID" value="KAK6997478.1"/>
    <property type="molecule type" value="Genomic_DNA"/>
</dbReference>